<evidence type="ECO:0008006" key="4">
    <source>
        <dbReference type="Google" id="ProtNLM"/>
    </source>
</evidence>
<feature type="transmembrane region" description="Helical" evidence="1">
    <location>
        <begin position="91"/>
        <end position="112"/>
    </location>
</feature>
<protein>
    <recommendedName>
        <fullName evidence="4">DUF4079 domain-containing protein</fullName>
    </recommendedName>
</protein>
<feature type="transmembrane region" description="Helical" evidence="1">
    <location>
        <begin position="166"/>
        <end position="187"/>
    </location>
</feature>
<name>A0A250XHF3_9CHLO</name>
<keyword evidence="1" id="KW-0472">Membrane</keyword>
<keyword evidence="3" id="KW-1185">Reference proteome</keyword>
<dbReference type="PANTHER" id="PTHR34679:SF2">
    <property type="entry name" value="OS02G0122500 PROTEIN"/>
    <property type="match status" value="1"/>
</dbReference>
<dbReference type="Pfam" id="PF13301">
    <property type="entry name" value="DUF4079"/>
    <property type="match status" value="1"/>
</dbReference>
<comment type="caution">
    <text evidence="2">The sequence shown here is derived from an EMBL/GenBank/DDBJ whole genome shotgun (WGS) entry which is preliminary data.</text>
</comment>
<dbReference type="AlphaFoldDB" id="A0A250XHF3"/>
<dbReference type="GO" id="GO:0009534">
    <property type="term" value="C:chloroplast thylakoid"/>
    <property type="evidence" value="ECO:0007669"/>
    <property type="project" value="TreeGrafter"/>
</dbReference>
<dbReference type="EMBL" id="BEGY01000081">
    <property type="protein sequence ID" value="GAX82504.1"/>
    <property type="molecule type" value="Genomic_DNA"/>
</dbReference>
<evidence type="ECO:0000313" key="3">
    <source>
        <dbReference type="Proteomes" id="UP000232323"/>
    </source>
</evidence>
<dbReference type="Proteomes" id="UP000232323">
    <property type="component" value="Unassembled WGS sequence"/>
</dbReference>
<keyword evidence="1" id="KW-1133">Transmembrane helix</keyword>
<dbReference type="PANTHER" id="PTHR34679">
    <property type="match status" value="1"/>
</dbReference>
<feature type="transmembrane region" description="Helical" evidence="1">
    <location>
        <begin position="52"/>
        <end position="71"/>
    </location>
</feature>
<accession>A0A250XHF3</accession>
<sequence>MMSSARQFLCQSRPTAKLIKAPKAIEVYRIASYKLACSASSKDEPTQQDARVATHLVVASSSVLSPLIFHAQSAMAASGEYGILEGRTVALMHPAVMFSLLASSLYSAYLGWQWRRTREIGEEIRELRKLQPAGAEGVLVENPELVAKEKERKELLAGKFKDKHEWMGALILASGTGIAIEGAVNTYLRTGKLFPGPHLFVGAGMVALWAFAAALVPEMQKGNNTARAAHIGLNSVNTLLFLSQVPTGLDIVAKVFQFTQV</sequence>
<proteinExistence type="predicted"/>
<dbReference type="STRING" id="1157962.A0A250XHF3"/>
<gene>
    <name evidence="2" type="ORF">CEUSTIGMA_g9931.t1</name>
</gene>
<organism evidence="2 3">
    <name type="scientific">Chlamydomonas eustigma</name>
    <dbReference type="NCBI Taxonomy" id="1157962"/>
    <lineage>
        <taxon>Eukaryota</taxon>
        <taxon>Viridiplantae</taxon>
        <taxon>Chlorophyta</taxon>
        <taxon>core chlorophytes</taxon>
        <taxon>Chlorophyceae</taxon>
        <taxon>CS clade</taxon>
        <taxon>Chlamydomonadales</taxon>
        <taxon>Chlamydomonadaceae</taxon>
        <taxon>Chlamydomonas</taxon>
    </lineage>
</organism>
<evidence type="ECO:0000256" key="1">
    <source>
        <dbReference type="SAM" id="Phobius"/>
    </source>
</evidence>
<dbReference type="InterPro" id="IPR025067">
    <property type="entry name" value="DUF4079"/>
</dbReference>
<feature type="transmembrane region" description="Helical" evidence="1">
    <location>
        <begin position="199"/>
        <end position="217"/>
    </location>
</feature>
<keyword evidence="1" id="KW-0812">Transmembrane</keyword>
<reference evidence="2 3" key="1">
    <citation type="submission" date="2017-08" db="EMBL/GenBank/DDBJ databases">
        <title>Acidophilic green algal genome provides insights into adaptation to an acidic environment.</title>
        <authorList>
            <person name="Hirooka S."/>
            <person name="Hirose Y."/>
            <person name="Kanesaki Y."/>
            <person name="Higuchi S."/>
            <person name="Fujiwara T."/>
            <person name="Onuma R."/>
            <person name="Era A."/>
            <person name="Ohbayashi R."/>
            <person name="Uzuka A."/>
            <person name="Nozaki H."/>
            <person name="Yoshikawa H."/>
            <person name="Miyagishima S.Y."/>
        </authorList>
    </citation>
    <scope>NUCLEOTIDE SEQUENCE [LARGE SCALE GENOMIC DNA]</scope>
    <source>
        <strain evidence="2 3">NIES-2499</strain>
    </source>
</reference>
<dbReference type="OrthoDB" id="4914at2759"/>
<evidence type="ECO:0000313" key="2">
    <source>
        <dbReference type="EMBL" id="GAX82504.1"/>
    </source>
</evidence>